<sequence>MFYGFTDCRLGRKEIFSRFGKTTLPYNLYESLKQFKFHNYSILERLLVYKFILFILIKSVNLNEKIISTMSTYMANKIQQNSFFQIVLVGLFWLASELLLKLVKLPLSGGILGLGIVLLLLATNCLKLNRIRRGAELLLANMLLFFIPGVLAILEHREFIGLLGLKILFIILLSTITVMLVTALVVDYCYRWRTHHAKQHSL</sequence>
<keyword evidence="7" id="KW-0378">Hydrolase</keyword>
<reference evidence="7 8" key="1">
    <citation type="journal article" date="2004" name="Science">
        <title>The genomic sequence of the accidental pathogen Legionella pneumophila.</title>
        <authorList>
            <person name="Chien M."/>
            <person name="Morozova I."/>
            <person name="Shi S."/>
            <person name="Sheng H."/>
            <person name="Chen J."/>
            <person name="Gomez S.M."/>
            <person name="Asamani G."/>
            <person name="Hill K."/>
            <person name="Nuara J."/>
            <person name="Feder M."/>
            <person name="Rineer J."/>
            <person name="Greenberg J.J."/>
            <person name="Steshenko V."/>
            <person name="Park S.H."/>
            <person name="Zhao B."/>
            <person name="Teplitskaya E."/>
            <person name="Edwards J.R."/>
            <person name="Pampou S."/>
            <person name="Georghiou A."/>
            <person name="Chou I.C."/>
            <person name="Iannuccilli W."/>
            <person name="Ulz M.E."/>
            <person name="Kim D.H."/>
            <person name="Geringer-Sameth A."/>
            <person name="Goldsberry C."/>
            <person name="Morozov P."/>
            <person name="Fischer S.G."/>
            <person name="Segal G."/>
            <person name="Qu X."/>
            <person name="Rzhetsky A."/>
            <person name="Zhang P."/>
            <person name="Cayanis E."/>
            <person name="De Jong P.J."/>
            <person name="Ju J."/>
            <person name="Kalachikov S."/>
            <person name="Shuman H.A."/>
            <person name="Russo J.J."/>
        </authorList>
    </citation>
    <scope>NUCLEOTIDE SEQUENCE [LARGE SCALE GENOMIC DNA]</scope>
    <source>
        <strain evidence="8">Philadelphia 1 / ATCC 33152 / DSM 7513</strain>
    </source>
</reference>
<evidence type="ECO:0000256" key="4">
    <source>
        <dbReference type="ARBA" id="ARBA00022989"/>
    </source>
</evidence>
<evidence type="ECO:0000313" key="8">
    <source>
        <dbReference type="Proteomes" id="UP000000609"/>
    </source>
</evidence>
<dbReference type="Proteomes" id="UP000000609">
    <property type="component" value="Chromosome"/>
</dbReference>
<keyword evidence="5 6" id="KW-0472">Membrane</keyword>
<evidence type="ECO:0000256" key="2">
    <source>
        <dbReference type="ARBA" id="ARBA00022475"/>
    </source>
</evidence>
<evidence type="ECO:0000256" key="1">
    <source>
        <dbReference type="ARBA" id="ARBA00004651"/>
    </source>
</evidence>
<comment type="subcellular location">
    <subcellularLocation>
        <location evidence="1">Cell membrane</location>
        <topology evidence="1">Multi-pass membrane protein</topology>
    </subcellularLocation>
</comment>
<dbReference type="PaxDb" id="272624-lpg0214"/>
<dbReference type="GO" id="GO:0005886">
    <property type="term" value="C:plasma membrane"/>
    <property type="evidence" value="ECO:0007669"/>
    <property type="project" value="UniProtKB-SubCell"/>
</dbReference>
<keyword evidence="2" id="KW-1003">Cell membrane</keyword>
<dbReference type="PANTHER" id="PTHR33931">
    <property type="entry name" value="HOLIN-LIKE PROTEIN CIDA-RELATED"/>
    <property type="match status" value="1"/>
</dbReference>
<keyword evidence="8" id="KW-1185">Reference proteome</keyword>
<dbReference type="PATRIC" id="fig|272624.6.peg.227"/>
<dbReference type="KEGG" id="lpn:lpg0214"/>
<protein>
    <submittedName>
        <fullName evidence="7">Murein hydrolase exporter, LrgA family protein</fullName>
    </submittedName>
</protein>
<evidence type="ECO:0000256" key="5">
    <source>
        <dbReference type="ARBA" id="ARBA00023136"/>
    </source>
</evidence>
<feature type="transmembrane region" description="Helical" evidence="6">
    <location>
        <begin position="78"/>
        <end position="95"/>
    </location>
</feature>
<proteinExistence type="predicted"/>
<dbReference type="eggNOG" id="COG1380">
    <property type="taxonomic scope" value="Bacteria"/>
</dbReference>
<keyword evidence="4 6" id="KW-1133">Transmembrane helix</keyword>
<dbReference type="Pfam" id="PF03788">
    <property type="entry name" value="LrgA"/>
    <property type="match status" value="1"/>
</dbReference>
<evidence type="ECO:0000256" key="3">
    <source>
        <dbReference type="ARBA" id="ARBA00022692"/>
    </source>
</evidence>
<evidence type="ECO:0000313" key="7">
    <source>
        <dbReference type="EMBL" id="AAU26321.1"/>
    </source>
</evidence>
<feature type="transmembrane region" description="Helical" evidence="6">
    <location>
        <begin position="37"/>
        <end position="57"/>
    </location>
</feature>
<feature type="transmembrane region" description="Helical" evidence="6">
    <location>
        <begin position="167"/>
        <end position="190"/>
    </location>
</feature>
<dbReference type="InterPro" id="IPR005538">
    <property type="entry name" value="LrgA/CidA"/>
</dbReference>
<dbReference type="AlphaFoldDB" id="Q5ZYZ7"/>
<feature type="transmembrane region" description="Helical" evidence="6">
    <location>
        <begin position="138"/>
        <end position="155"/>
    </location>
</feature>
<dbReference type="HOGENOM" id="CLU_113736_3_1_6"/>
<accession>Q5ZYZ7</accession>
<dbReference type="GO" id="GO:0016787">
    <property type="term" value="F:hydrolase activity"/>
    <property type="evidence" value="ECO:0007669"/>
    <property type="project" value="UniProtKB-KW"/>
</dbReference>
<keyword evidence="3 6" id="KW-0812">Transmembrane</keyword>
<dbReference type="PANTHER" id="PTHR33931:SF2">
    <property type="entry name" value="HOLIN-LIKE PROTEIN CIDA"/>
    <property type="match status" value="1"/>
</dbReference>
<organism evidence="7 8">
    <name type="scientific">Legionella pneumophila subsp. pneumophila (strain Philadelphia 1 / ATCC 33152 / DSM 7513)</name>
    <dbReference type="NCBI Taxonomy" id="272624"/>
    <lineage>
        <taxon>Bacteria</taxon>
        <taxon>Pseudomonadati</taxon>
        <taxon>Pseudomonadota</taxon>
        <taxon>Gammaproteobacteria</taxon>
        <taxon>Legionellales</taxon>
        <taxon>Legionellaceae</taxon>
        <taxon>Legionella</taxon>
    </lineage>
</organism>
<evidence type="ECO:0000256" key="6">
    <source>
        <dbReference type="SAM" id="Phobius"/>
    </source>
</evidence>
<dbReference type="OrthoDB" id="194658at2"/>
<dbReference type="STRING" id="272624.lpg0214"/>
<name>Q5ZYZ7_LEGPH</name>
<feature type="transmembrane region" description="Helical" evidence="6">
    <location>
        <begin position="107"/>
        <end position="126"/>
    </location>
</feature>
<gene>
    <name evidence="7" type="ordered locus">lpg0214</name>
</gene>
<dbReference type="EMBL" id="AE017354">
    <property type="protein sequence ID" value="AAU26321.1"/>
    <property type="molecule type" value="Genomic_DNA"/>
</dbReference>